<protein>
    <submittedName>
        <fullName evidence="1">Uncharacterized protein</fullName>
    </submittedName>
</protein>
<proteinExistence type="predicted"/>
<dbReference type="KEGG" id="hbs:IPV69_03975"/>
<organism evidence="1 2">
    <name type="scientific">Humisphaera borealis</name>
    <dbReference type="NCBI Taxonomy" id="2807512"/>
    <lineage>
        <taxon>Bacteria</taxon>
        <taxon>Pseudomonadati</taxon>
        <taxon>Planctomycetota</taxon>
        <taxon>Phycisphaerae</taxon>
        <taxon>Tepidisphaerales</taxon>
        <taxon>Tepidisphaeraceae</taxon>
        <taxon>Humisphaera</taxon>
    </lineage>
</organism>
<name>A0A7M2WYJ5_9BACT</name>
<dbReference type="EMBL" id="CP063458">
    <property type="protein sequence ID" value="QOV90535.1"/>
    <property type="molecule type" value="Genomic_DNA"/>
</dbReference>
<accession>A0A7M2WYJ5</accession>
<gene>
    <name evidence="1" type="ORF">IPV69_03975</name>
</gene>
<sequence>MLWAVCATFAAVGCNKPVGVVPDRYSGPTDTLVKVVQDINQNNAQLPTIWSTHYYEANVVDPETGKKNFVNGTGAMLYKAPMGFRLVGKKDLIGDVFEVGSTDEYYWLKLVPEADRMWFGEHRNAGKPCVRRVPIQPNLVMEVLGIGTIGTDFTQMPSPVMRFNPDADAYMMLWVATAGGAGAGPQRLAAQREVWYDRRTKLPKLVVLFDRDGRPVLRANLSGHKPVEVADTPPANWPRIATEYKLYFPDSGSTMSIKLEDVRLENKGVPTRRGIVFPGVLPADAGVREVIKLDQDCKD</sequence>
<dbReference type="AlphaFoldDB" id="A0A7M2WYJ5"/>
<reference evidence="1 2" key="1">
    <citation type="submission" date="2020-10" db="EMBL/GenBank/DDBJ databases">
        <title>Wide distribution of Phycisphaera-like planctomycetes from WD2101 soil group in peatlands and genome analysis of the first cultivated representative.</title>
        <authorList>
            <person name="Dedysh S.N."/>
            <person name="Beletsky A.V."/>
            <person name="Ivanova A."/>
            <person name="Kulichevskaya I.S."/>
            <person name="Suzina N.E."/>
            <person name="Philippov D.A."/>
            <person name="Rakitin A.L."/>
            <person name="Mardanov A.V."/>
            <person name="Ravin N.V."/>
        </authorList>
    </citation>
    <scope>NUCLEOTIDE SEQUENCE [LARGE SCALE GENOMIC DNA]</scope>
    <source>
        <strain evidence="1 2">M1803</strain>
    </source>
</reference>
<dbReference type="Proteomes" id="UP000593765">
    <property type="component" value="Chromosome"/>
</dbReference>
<evidence type="ECO:0000313" key="2">
    <source>
        <dbReference type="Proteomes" id="UP000593765"/>
    </source>
</evidence>
<dbReference type="RefSeq" id="WP_206293623.1">
    <property type="nucleotide sequence ID" value="NZ_CP063458.1"/>
</dbReference>
<keyword evidence="2" id="KW-1185">Reference proteome</keyword>
<evidence type="ECO:0000313" key="1">
    <source>
        <dbReference type="EMBL" id="QOV90535.1"/>
    </source>
</evidence>